<reference evidence="2 5" key="2">
    <citation type="submission" date="2019-07" db="EMBL/GenBank/DDBJ databases">
        <title>Whole genome shotgun sequence of Lactobacillus siliginis NBRC 101315.</title>
        <authorList>
            <person name="Hosoyama A."/>
            <person name="Uohara A."/>
            <person name="Ohji S."/>
            <person name="Ichikawa N."/>
        </authorList>
    </citation>
    <scope>NUCLEOTIDE SEQUENCE [LARGE SCALE GENOMIC DNA]</scope>
    <source>
        <strain evidence="2 5">NBRC 101315</strain>
    </source>
</reference>
<name>A0A0R2LGX6_9LACO</name>
<dbReference type="PATRIC" id="fig|348151.3.peg.217"/>
<feature type="transmembrane region" description="Helical" evidence="1">
    <location>
        <begin position="44"/>
        <end position="62"/>
    </location>
</feature>
<dbReference type="AlphaFoldDB" id="A0A0R2LGX6"/>
<protein>
    <submittedName>
        <fullName evidence="3">Uncharacterized protein</fullName>
    </submittedName>
</protein>
<dbReference type="STRING" id="348151.IV55_GL000212"/>
<organism evidence="3 4">
    <name type="scientific">Furfurilactobacillus siliginis</name>
    <dbReference type="NCBI Taxonomy" id="348151"/>
    <lineage>
        <taxon>Bacteria</taxon>
        <taxon>Bacillati</taxon>
        <taxon>Bacillota</taxon>
        <taxon>Bacilli</taxon>
        <taxon>Lactobacillales</taxon>
        <taxon>Lactobacillaceae</taxon>
        <taxon>Furfurilactobacillus</taxon>
    </lineage>
</organism>
<dbReference type="RefSeq" id="WP_146993618.1">
    <property type="nucleotide sequence ID" value="NZ_BJUD01000013.1"/>
</dbReference>
<keyword evidence="1" id="KW-0812">Transmembrane</keyword>
<evidence type="ECO:0000313" key="5">
    <source>
        <dbReference type="Proteomes" id="UP000321429"/>
    </source>
</evidence>
<reference evidence="3 4" key="1">
    <citation type="journal article" date="2015" name="Genome Announc.">
        <title>Expanding the biotechnology potential of lactobacilli through comparative genomics of 213 strains and associated genera.</title>
        <authorList>
            <person name="Sun Z."/>
            <person name="Harris H.M."/>
            <person name="McCann A."/>
            <person name="Guo C."/>
            <person name="Argimon S."/>
            <person name="Zhang W."/>
            <person name="Yang X."/>
            <person name="Jeffery I.B."/>
            <person name="Cooney J.C."/>
            <person name="Kagawa T.F."/>
            <person name="Liu W."/>
            <person name="Song Y."/>
            <person name="Salvetti E."/>
            <person name="Wrobel A."/>
            <person name="Rasinkangas P."/>
            <person name="Parkhill J."/>
            <person name="Rea M.C."/>
            <person name="O'Sullivan O."/>
            <person name="Ritari J."/>
            <person name="Douillard F.P."/>
            <person name="Paul Ross R."/>
            <person name="Yang R."/>
            <person name="Briner A.E."/>
            <person name="Felis G.E."/>
            <person name="de Vos W.M."/>
            <person name="Barrangou R."/>
            <person name="Klaenhammer T.R."/>
            <person name="Caufield P.W."/>
            <person name="Cui Y."/>
            <person name="Zhang H."/>
            <person name="O'Toole P.W."/>
        </authorList>
    </citation>
    <scope>NUCLEOTIDE SEQUENCE [LARGE SCALE GENOMIC DNA]</scope>
    <source>
        <strain evidence="3 4">DSM 22696</strain>
    </source>
</reference>
<keyword evidence="4" id="KW-1185">Reference proteome</keyword>
<keyword evidence="1" id="KW-0472">Membrane</keyword>
<keyword evidence="1" id="KW-1133">Transmembrane helix</keyword>
<dbReference type="EMBL" id="JQCB01000001">
    <property type="protein sequence ID" value="KRN97284.1"/>
    <property type="molecule type" value="Genomic_DNA"/>
</dbReference>
<dbReference type="Proteomes" id="UP000051139">
    <property type="component" value="Unassembled WGS sequence"/>
</dbReference>
<dbReference type="EMBL" id="BJUD01000013">
    <property type="protein sequence ID" value="GEK28595.1"/>
    <property type="molecule type" value="Genomic_DNA"/>
</dbReference>
<evidence type="ECO:0000256" key="1">
    <source>
        <dbReference type="SAM" id="Phobius"/>
    </source>
</evidence>
<dbReference type="Proteomes" id="UP000321429">
    <property type="component" value="Unassembled WGS sequence"/>
</dbReference>
<evidence type="ECO:0000313" key="3">
    <source>
        <dbReference type="EMBL" id="KRN97284.1"/>
    </source>
</evidence>
<evidence type="ECO:0000313" key="4">
    <source>
        <dbReference type="Proteomes" id="UP000051139"/>
    </source>
</evidence>
<evidence type="ECO:0000313" key="2">
    <source>
        <dbReference type="EMBL" id="GEK28595.1"/>
    </source>
</evidence>
<comment type="caution">
    <text evidence="3">The sequence shown here is derived from an EMBL/GenBank/DDBJ whole genome shotgun (WGS) entry which is preliminary data.</text>
</comment>
<dbReference type="OrthoDB" id="2317805at2"/>
<sequence length="68" mass="7695">MRRTFTALSLISLAIAIIKLVIAGLQHDFWSLTPVIAYNAPQGIFGWSLTLALIFFIISRFFNKHSRS</sequence>
<gene>
    <name evidence="3" type="ORF">IV55_GL000212</name>
    <name evidence="2" type="ORF">LSI01_09060</name>
</gene>
<accession>A0A0R2LGX6</accession>
<proteinExistence type="predicted"/>